<dbReference type="RefSeq" id="XP_021872083.1">
    <property type="nucleotide sequence ID" value="XM_022015212.1"/>
</dbReference>
<gene>
    <name evidence="2" type="ORF">BD324DRAFT_619807</name>
</gene>
<dbReference type="InterPro" id="IPR039965">
    <property type="entry name" value="C3H7.08c"/>
</dbReference>
<dbReference type="PANTHER" id="PTHR40466:SF1">
    <property type="entry name" value="FUNGAL PROTEIN"/>
    <property type="match status" value="1"/>
</dbReference>
<dbReference type="PANTHER" id="PTHR40466">
    <property type="entry name" value="EXPRESSED PROTEIN"/>
    <property type="match status" value="1"/>
</dbReference>
<dbReference type="InParanoid" id="A0A1Y1UJD2"/>
<keyword evidence="1" id="KW-0812">Transmembrane</keyword>
<evidence type="ECO:0000313" key="3">
    <source>
        <dbReference type="Proteomes" id="UP000193218"/>
    </source>
</evidence>
<keyword evidence="1" id="KW-1133">Transmembrane helix</keyword>
<protein>
    <submittedName>
        <fullName evidence="2">Uncharacterized protein</fullName>
    </submittedName>
</protein>
<dbReference type="AlphaFoldDB" id="A0A1Y1UJD2"/>
<organism evidence="2 3">
    <name type="scientific">Kockovaella imperatae</name>
    <dbReference type="NCBI Taxonomy" id="4999"/>
    <lineage>
        <taxon>Eukaryota</taxon>
        <taxon>Fungi</taxon>
        <taxon>Dikarya</taxon>
        <taxon>Basidiomycota</taxon>
        <taxon>Agaricomycotina</taxon>
        <taxon>Tremellomycetes</taxon>
        <taxon>Tremellales</taxon>
        <taxon>Cuniculitremaceae</taxon>
        <taxon>Kockovaella</taxon>
    </lineage>
</organism>
<proteinExistence type="predicted"/>
<accession>A0A1Y1UJD2</accession>
<comment type="caution">
    <text evidence="2">The sequence shown here is derived from an EMBL/GenBank/DDBJ whole genome shotgun (WGS) entry which is preliminary data.</text>
</comment>
<dbReference type="GeneID" id="33557020"/>
<reference evidence="2 3" key="1">
    <citation type="submission" date="2017-03" db="EMBL/GenBank/DDBJ databases">
        <title>Widespread Adenine N6-methylation of Active Genes in Fungi.</title>
        <authorList>
            <consortium name="DOE Joint Genome Institute"/>
            <person name="Mondo S.J."/>
            <person name="Dannebaum R.O."/>
            <person name="Kuo R.C."/>
            <person name="Louie K.B."/>
            <person name="Bewick A.J."/>
            <person name="Labutti K."/>
            <person name="Haridas S."/>
            <person name="Kuo A."/>
            <person name="Salamov A."/>
            <person name="Ahrendt S.R."/>
            <person name="Lau R."/>
            <person name="Bowen B.P."/>
            <person name="Lipzen A."/>
            <person name="Sullivan W."/>
            <person name="Andreopoulos W.B."/>
            <person name="Clum A."/>
            <person name="Lindquist E."/>
            <person name="Daum C."/>
            <person name="Northen T.R."/>
            <person name="Ramamoorthy G."/>
            <person name="Schmitz R.J."/>
            <person name="Gryganskyi A."/>
            <person name="Culley D."/>
            <person name="Magnuson J."/>
            <person name="James T.Y."/>
            <person name="O'Malley M.A."/>
            <person name="Stajich J.E."/>
            <person name="Spatafora J.W."/>
            <person name="Visel A."/>
            <person name="Grigoriev I.V."/>
        </authorList>
    </citation>
    <scope>NUCLEOTIDE SEQUENCE [LARGE SCALE GENOMIC DNA]</scope>
    <source>
        <strain evidence="2 3">NRRL Y-17943</strain>
    </source>
</reference>
<dbReference type="Proteomes" id="UP000193218">
    <property type="component" value="Unassembled WGS sequence"/>
</dbReference>
<dbReference type="OrthoDB" id="3141857at2759"/>
<evidence type="ECO:0000313" key="2">
    <source>
        <dbReference type="EMBL" id="ORX38161.1"/>
    </source>
</evidence>
<name>A0A1Y1UJD2_9TREE</name>
<feature type="transmembrane region" description="Helical" evidence="1">
    <location>
        <begin position="38"/>
        <end position="58"/>
    </location>
</feature>
<keyword evidence="3" id="KW-1185">Reference proteome</keyword>
<keyword evidence="1" id="KW-0472">Membrane</keyword>
<sequence>MSSLPPRQPTADPHTLTHLQNAKQATQTVNRFAKRDPALFPLSIIMCLALGGAGYFFTRKASEPEPHRQLMANGVINPWDDQSKHDTHPSAVAAFKYRHKNRDGVYEDSLPALNTEVANLKNEAKFKFRSA</sequence>
<evidence type="ECO:0000256" key="1">
    <source>
        <dbReference type="SAM" id="Phobius"/>
    </source>
</evidence>
<dbReference type="EMBL" id="NBSH01000004">
    <property type="protein sequence ID" value="ORX38161.1"/>
    <property type="molecule type" value="Genomic_DNA"/>
</dbReference>